<evidence type="ECO:0000256" key="1">
    <source>
        <dbReference type="ARBA" id="ARBA00001933"/>
    </source>
</evidence>
<dbReference type="RefSeq" id="WP_108178973.1">
    <property type="nucleotide sequence ID" value="NZ_PZZL01000009.1"/>
</dbReference>
<dbReference type="OrthoDB" id="9804366at2"/>
<accession>A0A2T4YYU4</accession>
<dbReference type="InterPro" id="IPR015424">
    <property type="entry name" value="PyrdxlP-dep_Trfase"/>
</dbReference>
<name>A0A2T4YYU4_9HYPH</name>
<dbReference type="InterPro" id="IPR015421">
    <property type="entry name" value="PyrdxlP-dep_Trfase_major"/>
</dbReference>
<evidence type="ECO:0000313" key="7">
    <source>
        <dbReference type="Proteomes" id="UP000241808"/>
    </source>
</evidence>
<keyword evidence="7" id="KW-1185">Reference proteome</keyword>
<protein>
    <submittedName>
        <fullName evidence="6">Selenocysteine lyase/cysteine desulfurase</fullName>
    </submittedName>
</protein>
<dbReference type="PROSITE" id="PS00595">
    <property type="entry name" value="AA_TRANSFER_CLASS_5"/>
    <property type="match status" value="1"/>
</dbReference>
<proteinExistence type="inferred from homology"/>
<gene>
    <name evidence="6" type="ORF">C8P69_109170</name>
</gene>
<dbReference type="PANTHER" id="PTHR43586:SF24">
    <property type="entry name" value="BLR4730 PROTEIN"/>
    <property type="match status" value="1"/>
</dbReference>
<evidence type="ECO:0000256" key="2">
    <source>
        <dbReference type="ARBA" id="ARBA00022898"/>
    </source>
</evidence>
<evidence type="ECO:0000313" key="6">
    <source>
        <dbReference type="EMBL" id="PTM51882.1"/>
    </source>
</evidence>
<organism evidence="6 7">
    <name type="scientific">Phreatobacter oligotrophus</name>
    <dbReference type="NCBI Taxonomy" id="1122261"/>
    <lineage>
        <taxon>Bacteria</taxon>
        <taxon>Pseudomonadati</taxon>
        <taxon>Pseudomonadota</taxon>
        <taxon>Alphaproteobacteria</taxon>
        <taxon>Hyphomicrobiales</taxon>
        <taxon>Phreatobacteraceae</taxon>
        <taxon>Phreatobacter</taxon>
    </lineage>
</organism>
<evidence type="ECO:0000259" key="5">
    <source>
        <dbReference type="Pfam" id="PF00266"/>
    </source>
</evidence>
<dbReference type="InterPro" id="IPR000192">
    <property type="entry name" value="Aminotrans_V_dom"/>
</dbReference>
<reference evidence="6 7" key="1">
    <citation type="submission" date="2018-04" db="EMBL/GenBank/DDBJ databases">
        <title>Genomic Encyclopedia of Archaeal and Bacterial Type Strains, Phase II (KMG-II): from individual species to whole genera.</title>
        <authorList>
            <person name="Goeker M."/>
        </authorList>
    </citation>
    <scope>NUCLEOTIDE SEQUENCE [LARGE SCALE GENOMIC DNA]</scope>
    <source>
        <strain evidence="6 7">DSM 25521</strain>
    </source>
</reference>
<comment type="caution">
    <text evidence="6">The sequence shown here is derived from an EMBL/GenBank/DDBJ whole genome shotgun (WGS) entry which is preliminary data.</text>
</comment>
<keyword evidence="2" id="KW-0663">Pyridoxal phosphate</keyword>
<feature type="domain" description="Aminotransferase class V" evidence="5">
    <location>
        <begin position="47"/>
        <end position="382"/>
    </location>
</feature>
<dbReference type="Gene3D" id="3.40.640.10">
    <property type="entry name" value="Type I PLP-dependent aspartate aminotransferase-like (Major domain)"/>
    <property type="match status" value="1"/>
</dbReference>
<comment type="similarity">
    <text evidence="3">Belongs to the class-V pyridoxal-phosphate-dependent aminotransferase family.</text>
</comment>
<keyword evidence="6" id="KW-0456">Lyase</keyword>
<dbReference type="InterPro" id="IPR015422">
    <property type="entry name" value="PyrdxlP-dep_Trfase_small"/>
</dbReference>
<dbReference type="EMBL" id="PZZL01000009">
    <property type="protein sequence ID" value="PTM51882.1"/>
    <property type="molecule type" value="Genomic_DNA"/>
</dbReference>
<evidence type="ECO:0000256" key="3">
    <source>
        <dbReference type="RuleBase" id="RU004075"/>
    </source>
</evidence>
<sequence length="393" mass="40900">MIDVDSLRAATPGCTQITHFNNASCTLPSHETLAVIKAHLDREAFEGPSEAGVAVAADIQQTRVAAATLLGADASEIALTGSGSQGWGLAFAAMPPLGAGDRVLVGMHEWGGNLSTLARAAERAGASVEIVPNDEQGAFSVEALSAMLDERVRLVALTWCPATNGVVNDAAAVGAITRAAGIPFFVDAGQAIGQLPVDVEAIGCDVLKGAGRKALRGPRGTALLYVRKSFLSRLEPPYLDVVSAPYGPDGATLRDDARRFETGENPFALQLALGVAIRATLKLGVPAIRERIDRQASTLRAVLAGLPGVTVHDAGPVRSSIVSFTVEGHTPASVRDRLAADAITVGAIAEAYTPFDMRARQLPAIVRASVSYLTTDAEIDRLASAVNQISRGR</sequence>
<dbReference type="Gene3D" id="3.90.1150.10">
    <property type="entry name" value="Aspartate Aminotransferase, domain 1"/>
    <property type="match status" value="1"/>
</dbReference>
<dbReference type="InterPro" id="IPR020578">
    <property type="entry name" value="Aminotrans_V_PyrdxlP_BS"/>
</dbReference>
<evidence type="ECO:0000256" key="4">
    <source>
        <dbReference type="RuleBase" id="RU004504"/>
    </source>
</evidence>
<dbReference type="Proteomes" id="UP000241808">
    <property type="component" value="Unassembled WGS sequence"/>
</dbReference>
<dbReference type="PANTHER" id="PTHR43586">
    <property type="entry name" value="CYSTEINE DESULFURASE"/>
    <property type="match status" value="1"/>
</dbReference>
<dbReference type="SUPFAM" id="SSF53383">
    <property type="entry name" value="PLP-dependent transferases"/>
    <property type="match status" value="1"/>
</dbReference>
<dbReference type="AlphaFoldDB" id="A0A2T4YYU4"/>
<dbReference type="GO" id="GO:0016829">
    <property type="term" value="F:lyase activity"/>
    <property type="evidence" value="ECO:0007669"/>
    <property type="project" value="UniProtKB-KW"/>
</dbReference>
<dbReference type="Pfam" id="PF00266">
    <property type="entry name" value="Aminotran_5"/>
    <property type="match status" value="1"/>
</dbReference>
<comment type="cofactor">
    <cofactor evidence="1 4">
        <name>pyridoxal 5'-phosphate</name>
        <dbReference type="ChEBI" id="CHEBI:597326"/>
    </cofactor>
</comment>